<gene>
    <name evidence="1" type="ORF">FOB72_28175</name>
</gene>
<sequence length="200" mass="22569">MVKMDNCARLAAFENVKKSINFDALLPEFVFSGAWRRFLFCESDRIFGKHFIDAVTELMCLEDGTVSCIVNLDATPVLEFESVAAIYIDRVTTVDEYNEALRSGGPGNGWLYRVDRYVCVSDAGAWCIYCEKSNDVAVIALRDDAHYERFHGPLGQLWAKPIKELVEGGASALFPFDHLVPEWRKALLENYGDGQQCKPR</sequence>
<accession>A0A5P2HC52</accession>
<reference evidence="1 2" key="1">
    <citation type="submission" date="2019-09" db="EMBL/GenBank/DDBJ databases">
        <title>FDA dAtabase for Regulatory Grade micrObial Sequences (FDA-ARGOS): Supporting development and validation of Infectious Disease Dx tests.</title>
        <authorList>
            <person name="Sciortino C."/>
            <person name="Tallon L."/>
            <person name="Sadzewicz L."/>
            <person name="Vavikolanu K."/>
            <person name="Mehta A."/>
            <person name="Aluvathingal J."/>
            <person name="Nadendla S."/>
            <person name="Nandy P."/>
            <person name="Geyer C."/>
            <person name="Yan Y."/>
            <person name="Sichtig H."/>
        </authorList>
    </citation>
    <scope>NUCLEOTIDE SEQUENCE [LARGE SCALE GENOMIC DNA]</scope>
    <source>
        <strain evidence="1 2">FDAARGOS_664</strain>
    </source>
</reference>
<evidence type="ECO:0000313" key="2">
    <source>
        <dbReference type="Proteomes" id="UP000322822"/>
    </source>
</evidence>
<evidence type="ECO:0000313" key="1">
    <source>
        <dbReference type="EMBL" id="QET05837.1"/>
    </source>
</evidence>
<dbReference type="AlphaFoldDB" id="A0A5P2HC52"/>
<proteinExistence type="predicted"/>
<dbReference type="OrthoDB" id="9129351at2"/>
<dbReference type="Proteomes" id="UP000322822">
    <property type="component" value="Chromosome 2"/>
</dbReference>
<name>A0A5P2HC52_9BURK</name>
<dbReference type="EMBL" id="CP044067">
    <property type="protein sequence ID" value="QET05837.1"/>
    <property type="molecule type" value="Genomic_DNA"/>
</dbReference>
<dbReference type="RefSeq" id="WP_150376386.1">
    <property type="nucleotide sequence ID" value="NZ_CP044067.1"/>
</dbReference>
<protein>
    <submittedName>
        <fullName evidence="1">Uncharacterized protein</fullName>
    </submittedName>
</protein>
<organism evidence="1 2">
    <name type="scientific">Cupriavidus pauculus</name>
    <dbReference type="NCBI Taxonomy" id="82633"/>
    <lineage>
        <taxon>Bacteria</taxon>
        <taxon>Pseudomonadati</taxon>
        <taxon>Pseudomonadota</taxon>
        <taxon>Betaproteobacteria</taxon>
        <taxon>Burkholderiales</taxon>
        <taxon>Burkholderiaceae</taxon>
        <taxon>Cupriavidus</taxon>
    </lineage>
</organism>